<dbReference type="EC" id="2.1.1.33" evidence="11"/>
<name>A0A6P8IY35_ACTTE</name>
<evidence type="ECO:0000256" key="8">
    <source>
        <dbReference type="ARBA" id="ARBA00022884"/>
    </source>
</evidence>
<dbReference type="GO" id="GO:0008176">
    <property type="term" value="F:tRNA (guanine(46)-N7)-methyltransferase activity"/>
    <property type="evidence" value="ECO:0007669"/>
    <property type="project" value="UniProtKB-UniRule"/>
</dbReference>
<dbReference type="InterPro" id="IPR025763">
    <property type="entry name" value="Trm8_euk"/>
</dbReference>
<evidence type="ECO:0000256" key="9">
    <source>
        <dbReference type="ARBA" id="ARBA00023242"/>
    </source>
</evidence>
<evidence type="ECO:0000256" key="7">
    <source>
        <dbReference type="ARBA" id="ARBA00022694"/>
    </source>
</evidence>
<evidence type="ECO:0000256" key="11">
    <source>
        <dbReference type="HAMAP-Rule" id="MF_03055"/>
    </source>
</evidence>
<feature type="binding site" evidence="11">
    <location>
        <position position="72"/>
    </location>
    <ligand>
        <name>S-adenosyl-L-methionine</name>
        <dbReference type="ChEBI" id="CHEBI:59789"/>
    </ligand>
</feature>
<dbReference type="PROSITE" id="PS51625">
    <property type="entry name" value="SAM_MT_TRMB"/>
    <property type="match status" value="1"/>
</dbReference>
<dbReference type="GO" id="GO:0005634">
    <property type="term" value="C:nucleus"/>
    <property type="evidence" value="ECO:0007669"/>
    <property type="project" value="UniProtKB-SubCell"/>
</dbReference>
<keyword evidence="5 11" id="KW-0808">Transferase</keyword>
<evidence type="ECO:0000256" key="3">
    <source>
        <dbReference type="ARBA" id="ARBA00022555"/>
    </source>
</evidence>
<evidence type="ECO:0000256" key="6">
    <source>
        <dbReference type="ARBA" id="ARBA00022691"/>
    </source>
</evidence>
<dbReference type="Gene3D" id="3.40.50.150">
    <property type="entry name" value="Vaccinia Virus protein VP39"/>
    <property type="match status" value="1"/>
</dbReference>
<dbReference type="HAMAP" id="MF_03055">
    <property type="entry name" value="tRNA_methyltr_TrmB_euk"/>
    <property type="match status" value="1"/>
</dbReference>
<dbReference type="FunCoup" id="A0A6P8IY35">
    <property type="interactions" value="1356"/>
</dbReference>
<evidence type="ECO:0000313" key="12">
    <source>
        <dbReference type="Proteomes" id="UP000515163"/>
    </source>
</evidence>
<dbReference type="OrthoDB" id="47276at2759"/>
<dbReference type="RefSeq" id="XP_031572366.1">
    <property type="nucleotide sequence ID" value="XM_031716506.1"/>
</dbReference>
<evidence type="ECO:0000256" key="2">
    <source>
        <dbReference type="ARBA" id="ARBA00004123"/>
    </source>
</evidence>
<feature type="binding site" evidence="11">
    <location>
        <begin position="226"/>
        <end position="228"/>
    </location>
    <ligand>
        <name>S-adenosyl-L-methionine</name>
        <dbReference type="ChEBI" id="CHEBI:59789"/>
    </ligand>
</feature>
<dbReference type="GeneID" id="116306439"/>
<dbReference type="KEGG" id="aten:116306439"/>
<keyword evidence="9 11" id="KW-0539">Nucleus</keyword>
<proteinExistence type="inferred from homology"/>
<dbReference type="UniPathway" id="UPA00989"/>
<sequence length="252" mass="29209">MAALPQKKYYRQRAHSNPMADHTFDYPVCPDDMDWTSHYPAFYDKSSTEAENGQKLITNNNDKPRVEFADIGCGYGGLLVQLSPLFPKTLMLGMEIRVKVSDYVNDRILALRQSHPGQYQNISVIRTNAMKYLPNFFKKGQLRKMFFLFPDPHFKQKKHKWRIISQGLLAEYAYVLSIGGLAYTITDVPELYDWMKKHFLEHPLFEEVSDEELEKDIVVSKLYDSTEEGKKVTRNTGIKLVGVYRRIADPVT</sequence>
<comment type="pathway">
    <text evidence="10 11">tRNA modification; N(7)-methylguanine-tRNA biosynthesis.</text>
</comment>
<keyword evidence="6 11" id="KW-0949">S-adenosyl-L-methionine</keyword>
<dbReference type="InterPro" id="IPR029063">
    <property type="entry name" value="SAM-dependent_MTases_sf"/>
</dbReference>
<gene>
    <name evidence="13" type="primary">LOC116306439</name>
</gene>
<keyword evidence="12" id="KW-1185">Reference proteome</keyword>
<feature type="binding site" evidence="11">
    <location>
        <begin position="128"/>
        <end position="129"/>
    </location>
    <ligand>
        <name>S-adenosyl-L-methionine</name>
        <dbReference type="ChEBI" id="CHEBI:59789"/>
    </ligand>
</feature>
<dbReference type="NCBIfam" id="TIGR00091">
    <property type="entry name" value="tRNA (guanosine(46)-N7)-methyltransferase TrmB"/>
    <property type="match status" value="1"/>
</dbReference>
<evidence type="ECO:0000256" key="10">
    <source>
        <dbReference type="ARBA" id="ARBA00060552"/>
    </source>
</evidence>
<organism evidence="12 13">
    <name type="scientific">Actinia tenebrosa</name>
    <name type="common">Australian red waratah sea anemone</name>
    <dbReference type="NCBI Taxonomy" id="6105"/>
    <lineage>
        <taxon>Eukaryota</taxon>
        <taxon>Metazoa</taxon>
        <taxon>Cnidaria</taxon>
        <taxon>Anthozoa</taxon>
        <taxon>Hexacorallia</taxon>
        <taxon>Actiniaria</taxon>
        <taxon>Actiniidae</taxon>
        <taxon>Actinia</taxon>
    </lineage>
</organism>
<feature type="active site" evidence="11">
    <location>
        <position position="151"/>
    </location>
</feature>
<dbReference type="FunFam" id="3.40.50.150:FF:000060">
    <property type="entry name" value="tRNA (guanine-N(7)-)-methyltransferase"/>
    <property type="match status" value="1"/>
</dbReference>
<keyword evidence="8 11" id="KW-0694">RNA-binding</keyword>
<comment type="catalytic activity">
    <reaction evidence="1 11">
        <text>guanosine(46) in tRNA + S-adenosyl-L-methionine = N(7)-methylguanosine(46) in tRNA + S-adenosyl-L-homocysteine</text>
        <dbReference type="Rhea" id="RHEA:42708"/>
        <dbReference type="Rhea" id="RHEA-COMP:10188"/>
        <dbReference type="Rhea" id="RHEA-COMP:10189"/>
        <dbReference type="ChEBI" id="CHEBI:57856"/>
        <dbReference type="ChEBI" id="CHEBI:59789"/>
        <dbReference type="ChEBI" id="CHEBI:74269"/>
        <dbReference type="ChEBI" id="CHEBI:74480"/>
        <dbReference type="EC" id="2.1.1.33"/>
    </reaction>
</comment>
<evidence type="ECO:0000256" key="5">
    <source>
        <dbReference type="ARBA" id="ARBA00022679"/>
    </source>
</evidence>
<comment type="subcellular location">
    <subcellularLocation>
        <location evidence="2 11">Nucleus</location>
    </subcellularLocation>
</comment>
<reference evidence="13" key="1">
    <citation type="submission" date="2025-08" db="UniProtKB">
        <authorList>
            <consortium name="RefSeq"/>
        </authorList>
    </citation>
    <scope>IDENTIFICATION</scope>
    <source>
        <tissue evidence="13">Tentacle</tissue>
    </source>
</reference>
<dbReference type="PANTHER" id="PTHR23417:SF16">
    <property type="entry name" value="TRNA (GUANINE-N(7)-)-METHYLTRANSFERASE"/>
    <property type="match status" value="1"/>
</dbReference>
<dbReference type="PANTHER" id="PTHR23417">
    <property type="entry name" value="3-DEOXY-D-MANNO-OCTULOSONIC-ACID TRANSFERASE/TRNA GUANINE-N 7 - -METHYLTRANSFERASE"/>
    <property type="match status" value="1"/>
</dbReference>
<dbReference type="InParanoid" id="A0A6P8IY35"/>
<protein>
    <recommendedName>
        <fullName evidence="11">tRNA (guanine-N(7)-)-methyltransferase</fullName>
        <ecNumber evidence="11">2.1.1.33</ecNumber>
    </recommendedName>
    <alternativeName>
        <fullName evidence="11">tRNA (guanine(46)-N(7))-methyltransferase</fullName>
    </alternativeName>
    <alternativeName>
        <fullName evidence="11">tRNA(m7G46)-methyltransferase</fullName>
    </alternativeName>
</protein>
<evidence type="ECO:0000256" key="4">
    <source>
        <dbReference type="ARBA" id="ARBA00022603"/>
    </source>
</evidence>
<dbReference type="GO" id="GO:0000049">
    <property type="term" value="F:tRNA binding"/>
    <property type="evidence" value="ECO:0007669"/>
    <property type="project" value="UniProtKB-UniRule"/>
</dbReference>
<evidence type="ECO:0000313" key="13">
    <source>
        <dbReference type="RefSeq" id="XP_031572366.1"/>
    </source>
</evidence>
<keyword evidence="7 11" id="KW-0819">tRNA processing</keyword>
<keyword evidence="4 11" id="KW-0489">Methyltransferase</keyword>
<comment type="similarity">
    <text evidence="11">Belongs to the class I-like SAM-binding methyltransferase superfamily. TrmB family.</text>
</comment>
<feature type="binding site" evidence="11">
    <location>
        <begin position="95"/>
        <end position="96"/>
    </location>
    <ligand>
        <name>S-adenosyl-L-methionine</name>
        <dbReference type="ChEBI" id="CHEBI:59789"/>
    </ligand>
</feature>
<keyword evidence="3 11" id="KW-0820">tRNA-binding</keyword>
<feature type="binding site" evidence="11">
    <location>
        <position position="148"/>
    </location>
    <ligand>
        <name>S-adenosyl-L-methionine</name>
        <dbReference type="ChEBI" id="CHEBI:59789"/>
    </ligand>
</feature>
<dbReference type="InterPro" id="IPR003358">
    <property type="entry name" value="tRNA_(Gua-N-7)_MeTrfase_Trmb"/>
</dbReference>
<dbReference type="AlphaFoldDB" id="A0A6P8IY35"/>
<comment type="function">
    <text evidence="11">Catalyzes the formation of N(7)-methylguanine at position 46 (m7G46) in tRNA.</text>
</comment>
<evidence type="ECO:0000256" key="1">
    <source>
        <dbReference type="ARBA" id="ARBA00000142"/>
    </source>
</evidence>
<dbReference type="Pfam" id="PF02390">
    <property type="entry name" value="Methyltransf_4"/>
    <property type="match status" value="1"/>
</dbReference>
<dbReference type="GO" id="GO:0106143">
    <property type="term" value="C:tRNA (m7G46) methyltransferase complex"/>
    <property type="evidence" value="ECO:0007669"/>
    <property type="project" value="UniProtKB-ARBA"/>
</dbReference>
<accession>A0A6P8IY35</accession>
<dbReference type="Proteomes" id="UP000515163">
    <property type="component" value="Unplaced"/>
</dbReference>
<dbReference type="SUPFAM" id="SSF53335">
    <property type="entry name" value="S-adenosyl-L-methionine-dependent methyltransferases"/>
    <property type="match status" value="1"/>
</dbReference>